<dbReference type="SUPFAM" id="SSF56112">
    <property type="entry name" value="Protein kinase-like (PK-like)"/>
    <property type="match status" value="1"/>
</dbReference>
<dbReference type="InterPro" id="IPR024788">
    <property type="entry name" value="Malectin-like_Carb-bd_dom"/>
</dbReference>
<evidence type="ECO:0000313" key="17">
    <source>
        <dbReference type="Proteomes" id="UP000525078"/>
    </source>
</evidence>
<dbReference type="PROSITE" id="PS00107">
    <property type="entry name" value="PROTEIN_KINASE_ATP"/>
    <property type="match status" value="1"/>
</dbReference>
<dbReference type="Gene3D" id="3.30.200.20">
    <property type="entry name" value="Phosphorylase Kinase, domain 1"/>
    <property type="match status" value="1"/>
</dbReference>
<evidence type="ECO:0000256" key="8">
    <source>
        <dbReference type="ARBA" id="ARBA00022777"/>
    </source>
</evidence>
<evidence type="ECO:0000256" key="3">
    <source>
        <dbReference type="ARBA" id="ARBA00022679"/>
    </source>
</evidence>
<dbReference type="AlphaFoldDB" id="A0A7J6EUJ4"/>
<keyword evidence="2" id="KW-0433">Leucine-rich repeat</keyword>
<accession>A0A7J6EUJ4</accession>
<dbReference type="EMBL" id="JAATIP010000186">
    <property type="protein sequence ID" value="KAF4362107.1"/>
    <property type="molecule type" value="Genomic_DNA"/>
</dbReference>
<dbReference type="Pfam" id="PF00560">
    <property type="entry name" value="LRR_1"/>
    <property type="match status" value="1"/>
</dbReference>
<keyword evidence="7 12" id="KW-0547">Nucleotide-binding</keyword>
<dbReference type="PROSITE" id="PS50011">
    <property type="entry name" value="PROTEIN_KINASE_DOM"/>
    <property type="match status" value="1"/>
</dbReference>
<name>A0A7J6EUJ4_CANSA</name>
<dbReference type="GO" id="GO:0016020">
    <property type="term" value="C:membrane"/>
    <property type="evidence" value="ECO:0007669"/>
    <property type="project" value="UniProtKB-SubCell"/>
</dbReference>
<protein>
    <recommendedName>
        <fullName evidence="15">Protein kinase domain-containing protein</fullName>
    </recommendedName>
</protein>
<feature type="signal peptide" evidence="14">
    <location>
        <begin position="1"/>
        <end position="33"/>
    </location>
</feature>
<keyword evidence="6" id="KW-0677">Repeat</keyword>
<evidence type="ECO:0000256" key="2">
    <source>
        <dbReference type="ARBA" id="ARBA00022614"/>
    </source>
</evidence>
<dbReference type="Gene3D" id="1.10.510.10">
    <property type="entry name" value="Transferase(Phosphotransferase) domain 1"/>
    <property type="match status" value="1"/>
</dbReference>
<keyword evidence="4 13" id="KW-0812">Transmembrane</keyword>
<evidence type="ECO:0000256" key="11">
    <source>
        <dbReference type="ARBA" id="ARBA00023136"/>
    </source>
</evidence>
<evidence type="ECO:0000256" key="10">
    <source>
        <dbReference type="ARBA" id="ARBA00022989"/>
    </source>
</evidence>
<evidence type="ECO:0000259" key="15">
    <source>
        <dbReference type="PROSITE" id="PS50011"/>
    </source>
</evidence>
<dbReference type="InterPro" id="IPR008271">
    <property type="entry name" value="Ser/Thr_kinase_AS"/>
</dbReference>
<dbReference type="FunFam" id="3.30.200.20:FF:000394">
    <property type="entry name" value="Leucine-rich repeat receptor-like protein kinase"/>
    <property type="match status" value="1"/>
</dbReference>
<dbReference type="PROSITE" id="PS00108">
    <property type="entry name" value="PROTEIN_KINASE_ST"/>
    <property type="match status" value="1"/>
</dbReference>
<evidence type="ECO:0000256" key="12">
    <source>
        <dbReference type="PROSITE-ProRule" id="PRU10141"/>
    </source>
</evidence>
<gene>
    <name evidence="16" type="ORF">F8388_023959</name>
</gene>
<organism evidence="16 17">
    <name type="scientific">Cannabis sativa</name>
    <name type="common">Hemp</name>
    <name type="synonym">Marijuana</name>
    <dbReference type="NCBI Taxonomy" id="3483"/>
    <lineage>
        <taxon>Eukaryota</taxon>
        <taxon>Viridiplantae</taxon>
        <taxon>Streptophyta</taxon>
        <taxon>Embryophyta</taxon>
        <taxon>Tracheophyta</taxon>
        <taxon>Spermatophyta</taxon>
        <taxon>Magnoliopsida</taxon>
        <taxon>eudicotyledons</taxon>
        <taxon>Gunneridae</taxon>
        <taxon>Pentapetalae</taxon>
        <taxon>rosids</taxon>
        <taxon>fabids</taxon>
        <taxon>Rosales</taxon>
        <taxon>Cannabaceae</taxon>
        <taxon>Cannabis</taxon>
    </lineage>
</organism>
<dbReference type="Proteomes" id="UP000525078">
    <property type="component" value="Unassembled WGS sequence"/>
</dbReference>
<dbReference type="InterPro" id="IPR032675">
    <property type="entry name" value="LRR_dom_sf"/>
</dbReference>
<sequence>MRVIMIMYKNFLLASFQCAFILIISLLLVQAQSQSGFISIDCGLSETSGYVDGTTDLTYVSDTNFTEAGENHEVTATHKFLSDEKQLWNVRSFPEGARNCYTLKPVNGKGERYLIRARFMYGNYDNKNRIPEFDLYIGVDFWNKVVLKDTTTVKNEEIIHIPVVSDYIHVCLVNTGKGIPFISALELRPLIAADHADIYKAPEGSSLQLHGRYDFSSSPTDDEETYRYKDDPYDRLWQPLGTSKWNPFINTSLTDVNSITKNIYELPFTIMNTAYTAPNNTNMFIQWSDLNITTEYYFFMHFAELKMLQPNETREFKIYINDALFMEELVPKYLSETTGYPLTGKTPNSEGVIKLWFNRTKDSTLPPLINAVEVYMLMPLSHKETDQTDAEAILNIKSAYEVKKNWQGDPCTPEKFTWDGVKCNSKDDQPRIIYLNLSSSGVKGEIVSSIADLKMLQHLDLSYNNLTGAVPEFLGELSSLKPEGKQPHRSTACCTISKIEDIDDTNTNATTSLKPNRKNKKFVIPVAASFGGLIFILLIVAAVIWTLKRRSRPPLGTATNNFAGGSVTTQSVITSSDFTTDSLIDESKKRRFTYSEVIKMTDNFERILGRGGFGTVFHGFIDDGTQVAVKMLSHSSDRGYQQFQAEVKLLMRVHHRNLTTLVGYCNEGSNRAVIYEYMANGSLDSHLSGLEYLHNGCKPPIVHRDVKTSNILISENFQAKMADFGLSKIFPTDDGTHVSTVVAGTPGYLDPEYYITNRLNEKSDVYSFGAVLLEIITSLPIISRAQGNQTHLKEWVSVMVANGDINNIVDPRLRGYFEINSVWKAVEISMACLAHSSNQRPNMNQVVSDLNECLATELAGKNNSHQNNSTESMNEMYSMNVVTPLPR</sequence>
<keyword evidence="10 13" id="KW-1133">Transmembrane helix</keyword>
<keyword evidence="3" id="KW-0808">Transferase</keyword>
<dbReference type="Gene3D" id="3.80.10.10">
    <property type="entry name" value="Ribonuclease Inhibitor"/>
    <property type="match status" value="1"/>
</dbReference>
<dbReference type="InterPro" id="IPR000719">
    <property type="entry name" value="Prot_kinase_dom"/>
</dbReference>
<comment type="subcellular location">
    <subcellularLocation>
        <location evidence="1">Membrane</location>
        <topology evidence="1">Single-pass membrane protein</topology>
    </subcellularLocation>
</comment>
<evidence type="ECO:0000256" key="1">
    <source>
        <dbReference type="ARBA" id="ARBA00004167"/>
    </source>
</evidence>
<evidence type="ECO:0000256" key="4">
    <source>
        <dbReference type="ARBA" id="ARBA00022692"/>
    </source>
</evidence>
<dbReference type="SUPFAM" id="SSF52058">
    <property type="entry name" value="L domain-like"/>
    <property type="match status" value="1"/>
</dbReference>
<feature type="domain" description="Protein kinase" evidence="15">
    <location>
        <begin position="602"/>
        <end position="854"/>
    </location>
</feature>
<evidence type="ECO:0000313" key="16">
    <source>
        <dbReference type="EMBL" id="KAF4362107.1"/>
    </source>
</evidence>
<dbReference type="SMART" id="SM00220">
    <property type="entry name" value="S_TKc"/>
    <property type="match status" value="1"/>
</dbReference>
<dbReference type="InterPro" id="IPR011009">
    <property type="entry name" value="Kinase-like_dom_sf"/>
</dbReference>
<feature type="chain" id="PRO_5029809217" description="Protein kinase domain-containing protein" evidence="14">
    <location>
        <begin position="34"/>
        <end position="887"/>
    </location>
</feature>
<dbReference type="Pfam" id="PF00069">
    <property type="entry name" value="Pkinase"/>
    <property type="match status" value="1"/>
</dbReference>
<dbReference type="InterPro" id="IPR017441">
    <property type="entry name" value="Protein_kinase_ATP_BS"/>
</dbReference>
<dbReference type="Pfam" id="PF12819">
    <property type="entry name" value="Malectin_like"/>
    <property type="match status" value="1"/>
</dbReference>
<evidence type="ECO:0000256" key="6">
    <source>
        <dbReference type="ARBA" id="ARBA00022737"/>
    </source>
</evidence>
<feature type="transmembrane region" description="Helical" evidence="13">
    <location>
        <begin position="522"/>
        <end position="547"/>
    </location>
</feature>
<keyword evidence="8" id="KW-0418">Kinase</keyword>
<comment type="caution">
    <text evidence="16">The sequence shown here is derived from an EMBL/GenBank/DDBJ whole genome shotgun (WGS) entry which is preliminary data.</text>
</comment>
<evidence type="ECO:0000256" key="13">
    <source>
        <dbReference type="SAM" id="Phobius"/>
    </source>
</evidence>
<dbReference type="FunFam" id="3.80.10.10:FF:000129">
    <property type="entry name" value="Leucine-rich repeat receptor-like kinase"/>
    <property type="match status" value="1"/>
</dbReference>
<evidence type="ECO:0000256" key="7">
    <source>
        <dbReference type="ARBA" id="ARBA00022741"/>
    </source>
</evidence>
<dbReference type="GO" id="GO:0005524">
    <property type="term" value="F:ATP binding"/>
    <property type="evidence" value="ECO:0007669"/>
    <property type="project" value="UniProtKB-UniRule"/>
</dbReference>
<evidence type="ECO:0000256" key="14">
    <source>
        <dbReference type="SAM" id="SignalP"/>
    </source>
</evidence>
<dbReference type="InterPro" id="IPR001611">
    <property type="entry name" value="Leu-rich_rpt"/>
</dbReference>
<dbReference type="PANTHER" id="PTHR45631:SF202">
    <property type="entry name" value="SENESCENCE-INDUCED RECEPTOR-LIKE SERINE_THREONINE-PROTEIN KINASE"/>
    <property type="match status" value="1"/>
</dbReference>
<dbReference type="PANTHER" id="PTHR45631">
    <property type="entry name" value="OS07G0107800 PROTEIN-RELATED"/>
    <property type="match status" value="1"/>
</dbReference>
<evidence type="ECO:0000256" key="9">
    <source>
        <dbReference type="ARBA" id="ARBA00022840"/>
    </source>
</evidence>
<keyword evidence="9 12" id="KW-0067">ATP-binding</keyword>
<dbReference type="GO" id="GO:0004672">
    <property type="term" value="F:protein kinase activity"/>
    <property type="evidence" value="ECO:0007669"/>
    <property type="project" value="InterPro"/>
</dbReference>
<proteinExistence type="predicted"/>
<keyword evidence="11 13" id="KW-0472">Membrane</keyword>
<evidence type="ECO:0000256" key="5">
    <source>
        <dbReference type="ARBA" id="ARBA00022729"/>
    </source>
</evidence>
<feature type="binding site" evidence="12">
    <location>
        <position position="630"/>
    </location>
    <ligand>
        <name>ATP</name>
        <dbReference type="ChEBI" id="CHEBI:30616"/>
    </ligand>
</feature>
<keyword evidence="5 14" id="KW-0732">Signal</keyword>
<reference evidence="16 17" key="1">
    <citation type="journal article" date="2020" name="bioRxiv">
        <title>Sequence and annotation of 42 cannabis genomes reveals extensive copy number variation in cannabinoid synthesis and pathogen resistance genes.</title>
        <authorList>
            <person name="Mckernan K.J."/>
            <person name="Helbert Y."/>
            <person name="Kane L.T."/>
            <person name="Ebling H."/>
            <person name="Zhang L."/>
            <person name="Liu B."/>
            <person name="Eaton Z."/>
            <person name="Mclaughlin S."/>
            <person name="Kingan S."/>
            <person name="Baybayan P."/>
            <person name="Concepcion G."/>
            <person name="Jordan M."/>
            <person name="Riva A."/>
            <person name="Barbazuk W."/>
            <person name="Harkins T."/>
        </authorList>
    </citation>
    <scope>NUCLEOTIDE SEQUENCE [LARGE SCALE GENOMIC DNA]</scope>
    <source>
        <strain evidence="17">cv. Jamaican Lion 4</strain>
        <tissue evidence="16">Leaf</tissue>
    </source>
</reference>